<reference evidence="2 3" key="1">
    <citation type="submission" date="2015-11" db="EMBL/GenBank/DDBJ databases">
        <title>Genomic analysis of 38 Legionella species identifies large and diverse effector repertoires.</title>
        <authorList>
            <person name="Burstein D."/>
            <person name="Amaro F."/>
            <person name="Zusman T."/>
            <person name="Lifshitz Z."/>
            <person name="Cohen O."/>
            <person name="Gilbert J.A."/>
            <person name="Pupko T."/>
            <person name="Shuman H.A."/>
            <person name="Segal G."/>
        </authorList>
    </citation>
    <scope>NUCLEOTIDE SEQUENCE [LARGE SCALE GENOMIC DNA]</scope>
    <source>
        <strain evidence="2 3">ATCC 700990</strain>
    </source>
</reference>
<dbReference type="InterPro" id="IPR011576">
    <property type="entry name" value="Pyridox_Oxase_N"/>
</dbReference>
<dbReference type="RefSeq" id="WP_083497861.1">
    <property type="nucleotide sequence ID" value="NZ_CAAAIU010000006.1"/>
</dbReference>
<comment type="caution">
    <text evidence="2">The sequence shown here is derived from an EMBL/GenBank/DDBJ whole genome shotgun (WGS) entry which is preliminary data.</text>
</comment>
<evidence type="ECO:0000313" key="2">
    <source>
        <dbReference type="EMBL" id="KTC93768.1"/>
    </source>
</evidence>
<dbReference type="SUPFAM" id="SSF50475">
    <property type="entry name" value="FMN-binding split barrel"/>
    <property type="match status" value="1"/>
</dbReference>
<evidence type="ECO:0000313" key="3">
    <source>
        <dbReference type="Proteomes" id="UP000054736"/>
    </source>
</evidence>
<dbReference type="Proteomes" id="UP000054736">
    <property type="component" value="Unassembled WGS sequence"/>
</dbReference>
<dbReference type="Gene3D" id="2.30.110.10">
    <property type="entry name" value="Electron Transport, Fmn-binding Protein, Chain A"/>
    <property type="match status" value="1"/>
</dbReference>
<dbReference type="OrthoDB" id="5637463at2"/>
<sequence length="178" mass="20824">MNSHELSNLLKNRLNDWFNFSRNPIYGQVTTVYNELPYVRTMHLYELTPRGSLIFLTSTHSGKWQHLIKNAHVAICLMNADYGQILVEGSALLHTRQTNLALTSLYWENYLEESWQNFYISEDSDVLKETIPSSFGIVEVVPKTWEILEINKIDFTKGKRKKYILQEGMWNVNQLPII</sequence>
<name>A0A0W0TDU0_9GAMM</name>
<organism evidence="2 3">
    <name type="scientific">Legionella drozanskii LLAP-1</name>
    <dbReference type="NCBI Taxonomy" id="1212489"/>
    <lineage>
        <taxon>Bacteria</taxon>
        <taxon>Pseudomonadati</taxon>
        <taxon>Pseudomonadota</taxon>
        <taxon>Gammaproteobacteria</taxon>
        <taxon>Legionellales</taxon>
        <taxon>Legionellaceae</taxon>
        <taxon>Legionella</taxon>
    </lineage>
</organism>
<evidence type="ECO:0000259" key="1">
    <source>
        <dbReference type="Pfam" id="PF01243"/>
    </source>
</evidence>
<protein>
    <submittedName>
        <fullName evidence="2">Pyridoxamine 5'-phosphate oxidase</fullName>
    </submittedName>
</protein>
<dbReference type="PATRIC" id="fig|1212489.4.peg.119"/>
<feature type="domain" description="Pyridoxamine 5'-phosphate oxidase N-terminal" evidence="1">
    <location>
        <begin position="22"/>
        <end position="145"/>
    </location>
</feature>
<gene>
    <name evidence="2" type="ORF">Ldro_0118</name>
</gene>
<dbReference type="InterPro" id="IPR012349">
    <property type="entry name" value="Split_barrel_FMN-bd"/>
</dbReference>
<proteinExistence type="predicted"/>
<keyword evidence="3" id="KW-1185">Reference proteome</keyword>
<dbReference type="AlphaFoldDB" id="A0A0W0TDU0"/>
<accession>A0A0W0TDU0</accession>
<dbReference type="EMBL" id="LNXY01000001">
    <property type="protein sequence ID" value="KTC93768.1"/>
    <property type="molecule type" value="Genomic_DNA"/>
</dbReference>
<dbReference type="Pfam" id="PF01243">
    <property type="entry name" value="PNPOx_N"/>
    <property type="match status" value="1"/>
</dbReference>